<dbReference type="Gene3D" id="2.40.50.140">
    <property type="entry name" value="Nucleic acid-binding proteins"/>
    <property type="match status" value="1"/>
</dbReference>
<dbReference type="InterPro" id="IPR045562">
    <property type="entry name" value="RecG_dom3_C"/>
</dbReference>
<feature type="domain" description="Helicase C-terminal" evidence="11">
    <location>
        <begin position="521"/>
        <end position="674"/>
    </location>
</feature>
<dbReference type="EMBL" id="CP053716">
    <property type="protein sequence ID" value="QKF06790.1"/>
    <property type="molecule type" value="Genomic_DNA"/>
</dbReference>
<proteinExistence type="predicted"/>
<dbReference type="Proteomes" id="UP000503297">
    <property type="component" value="Chromosome"/>
</dbReference>
<dbReference type="InterPro" id="IPR027417">
    <property type="entry name" value="P-loop_NTPase"/>
</dbReference>
<feature type="domain" description="Helicase ATP-binding" evidence="10">
    <location>
        <begin position="292"/>
        <end position="453"/>
    </location>
</feature>
<keyword evidence="5" id="KW-0067">ATP-binding</keyword>
<dbReference type="GO" id="GO:0005524">
    <property type="term" value="F:ATP binding"/>
    <property type="evidence" value="ECO:0007669"/>
    <property type="project" value="UniProtKB-KW"/>
</dbReference>
<dbReference type="GO" id="GO:0003677">
    <property type="term" value="F:DNA binding"/>
    <property type="evidence" value="ECO:0007669"/>
    <property type="project" value="UniProtKB-KW"/>
</dbReference>
<keyword evidence="4 12" id="KW-0347">Helicase</keyword>
<evidence type="ECO:0000259" key="10">
    <source>
        <dbReference type="PROSITE" id="PS51192"/>
    </source>
</evidence>
<dbReference type="InterPro" id="IPR012340">
    <property type="entry name" value="NA-bd_OB-fold"/>
</dbReference>
<evidence type="ECO:0000256" key="1">
    <source>
        <dbReference type="ARBA" id="ARBA00022741"/>
    </source>
</evidence>
<dbReference type="GO" id="GO:0016787">
    <property type="term" value="F:hydrolase activity"/>
    <property type="evidence" value="ECO:0007669"/>
    <property type="project" value="UniProtKB-KW"/>
</dbReference>
<name>A0A6M8IYI8_9ACTN</name>
<dbReference type="InterPro" id="IPR014001">
    <property type="entry name" value="Helicase_ATP-bd"/>
</dbReference>
<dbReference type="SUPFAM" id="SSF52540">
    <property type="entry name" value="P-loop containing nucleoside triphosphate hydrolases"/>
    <property type="match status" value="2"/>
</dbReference>
<dbReference type="Pfam" id="PF00271">
    <property type="entry name" value="Helicase_C"/>
    <property type="match status" value="1"/>
</dbReference>
<evidence type="ECO:0000256" key="8">
    <source>
        <dbReference type="ARBA" id="ARBA00049819"/>
    </source>
</evidence>
<keyword evidence="3" id="KW-0378">Hydrolase</keyword>
<dbReference type="Pfam" id="PF19833">
    <property type="entry name" value="RecG_dom3_C"/>
    <property type="match status" value="1"/>
</dbReference>
<sequence>MSARAASRVPVPSRTRLDATMAFDAPASQVRQVSPARAEALRKRGVQTVRDLVCHFPRRYIDLSSVLPAAHARIGDACTVRGTVHEVRLKRPRLRMSLVEVSVVDDSGVLMITCFGQPWLADQLSAGMRVAVAGTVEFSYGFKRMTNPFIEVIDDEADALGGMIVPVHPATERITTAWMRRLVRNALDHVEGCLDPLPLSLRLRHGLMSRGAALRAIHFPSSMTEAARARRRLAYEELLLLQLELMTRDEGRLVDAACAHAVGGVRARSFVDALPFALTDEQRAACAQIDESMASPRPAHHMLLGDVGTGKTVVAGRSLASVADAGTQGALMAPTELLARQHAASLGPLFDQAGVIWGVLTGSTPADERALLLERVAAGVVDVLIGTHALLEPDVRFRSLTLAVIDEQQRFGVHQRAALVQKGACPDVLLLTATPIPRTLALALYGNMTLSYLRARPAGLQRRETRVLTRQTRGVAYDAARAALTRGERVYVVCPLVGAAAAEKRAERAGKGPRQGDAPDEEERAFPEVAIDSEDDLREVEVASAKREAAFLQQKVFCDHAVELVHGRMAAAAKQEAMERFRTGRTQVLVATTVIEVGVDVPEATVMIVEDADRFGLAQLHQLRGRVGRGGRESWAFLVSSSRSEAALARLAAMEGSDDGFELAAFDLSLRREGDILGNRQHGASVLRLVNVVRDAALIEAAHADARALVDADPQLQGPEARVLAREMRLAFAAAEREGEGR</sequence>
<dbReference type="InterPro" id="IPR011545">
    <property type="entry name" value="DEAD/DEAH_box_helicase_dom"/>
</dbReference>
<evidence type="ECO:0000256" key="2">
    <source>
        <dbReference type="ARBA" id="ARBA00022763"/>
    </source>
</evidence>
<dbReference type="PANTHER" id="PTHR47964:SF1">
    <property type="entry name" value="ATP-DEPENDENT DNA HELICASE HOMOLOG RECG, CHLOROPLASTIC"/>
    <property type="match status" value="1"/>
</dbReference>
<evidence type="ECO:0000256" key="4">
    <source>
        <dbReference type="ARBA" id="ARBA00022806"/>
    </source>
</evidence>
<dbReference type="KEGG" id="bwa:HLV38_00625"/>
<dbReference type="RefSeq" id="WP_173163431.1">
    <property type="nucleotide sequence ID" value="NZ_CP053716.1"/>
</dbReference>
<dbReference type="Pfam" id="PF17191">
    <property type="entry name" value="RecG_wedge"/>
    <property type="match status" value="1"/>
</dbReference>
<dbReference type="AlphaFoldDB" id="A0A6M8IYI8"/>
<evidence type="ECO:0000313" key="13">
    <source>
        <dbReference type="Proteomes" id="UP000503297"/>
    </source>
</evidence>
<dbReference type="PANTHER" id="PTHR47964">
    <property type="entry name" value="ATP-DEPENDENT DNA HELICASE HOMOLOG RECG, CHLOROPLASTIC"/>
    <property type="match status" value="1"/>
</dbReference>
<evidence type="ECO:0000313" key="12">
    <source>
        <dbReference type="EMBL" id="QKF06790.1"/>
    </source>
</evidence>
<evidence type="ECO:0000256" key="7">
    <source>
        <dbReference type="ARBA" id="ARBA00023204"/>
    </source>
</evidence>
<dbReference type="SMART" id="SM00490">
    <property type="entry name" value="HELICc"/>
    <property type="match status" value="1"/>
</dbReference>
<dbReference type="GO" id="GO:0006281">
    <property type="term" value="P:DNA repair"/>
    <property type="evidence" value="ECO:0007669"/>
    <property type="project" value="UniProtKB-KW"/>
</dbReference>
<dbReference type="PROSITE" id="PS51192">
    <property type="entry name" value="HELICASE_ATP_BIND_1"/>
    <property type="match status" value="1"/>
</dbReference>
<gene>
    <name evidence="12" type="ORF">HLV38_00625</name>
</gene>
<organism evidence="12 13">
    <name type="scientific">Berryella wangjianweii</name>
    <dbReference type="NCBI Taxonomy" id="2734634"/>
    <lineage>
        <taxon>Bacteria</taxon>
        <taxon>Bacillati</taxon>
        <taxon>Actinomycetota</taxon>
        <taxon>Coriobacteriia</taxon>
        <taxon>Eggerthellales</taxon>
        <taxon>Eggerthellaceae</taxon>
        <taxon>Berryella</taxon>
    </lineage>
</organism>
<keyword evidence="2" id="KW-0227">DNA damage</keyword>
<dbReference type="PROSITE" id="PS51194">
    <property type="entry name" value="HELICASE_CTER"/>
    <property type="match status" value="1"/>
</dbReference>
<keyword evidence="1" id="KW-0547">Nucleotide-binding</keyword>
<dbReference type="InterPro" id="IPR001650">
    <property type="entry name" value="Helicase_C-like"/>
</dbReference>
<keyword evidence="7" id="KW-0234">DNA repair</keyword>
<protein>
    <recommendedName>
        <fullName evidence="8">Probable DNA 3'-5' helicase RecG</fullName>
    </recommendedName>
</protein>
<dbReference type="Pfam" id="PF00270">
    <property type="entry name" value="DEAD"/>
    <property type="match status" value="1"/>
</dbReference>
<dbReference type="InterPro" id="IPR047112">
    <property type="entry name" value="RecG/Mfd"/>
</dbReference>
<dbReference type="GO" id="GO:0003678">
    <property type="term" value="F:DNA helicase activity"/>
    <property type="evidence" value="ECO:0007669"/>
    <property type="project" value="TreeGrafter"/>
</dbReference>
<dbReference type="CDD" id="cd04488">
    <property type="entry name" value="RecG_wedge_OBF"/>
    <property type="match status" value="1"/>
</dbReference>
<reference evidence="13" key="1">
    <citation type="submission" date="2020-05" db="EMBL/GenBank/DDBJ databases">
        <title>Novel species in genus Nocardioides.</title>
        <authorList>
            <person name="Zhang G."/>
        </authorList>
    </citation>
    <scope>NUCLEOTIDE SEQUENCE [LARGE SCALE GENOMIC DNA]</scope>
    <source>
        <strain evidence="13">zg-1050</strain>
    </source>
</reference>
<feature type="region of interest" description="Disordered" evidence="9">
    <location>
        <begin position="505"/>
        <end position="524"/>
    </location>
</feature>
<dbReference type="SMART" id="SM00487">
    <property type="entry name" value="DEXDc"/>
    <property type="match status" value="1"/>
</dbReference>
<accession>A0A6M8IYI8</accession>
<keyword evidence="13" id="KW-1185">Reference proteome</keyword>
<dbReference type="SUPFAM" id="SSF50249">
    <property type="entry name" value="Nucleic acid-binding proteins"/>
    <property type="match status" value="1"/>
</dbReference>
<evidence type="ECO:0000259" key="11">
    <source>
        <dbReference type="PROSITE" id="PS51194"/>
    </source>
</evidence>
<evidence type="ECO:0000256" key="9">
    <source>
        <dbReference type="SAM" id="MobiDB-lite"/>
    </source>
</evidence>
<evidence type="ECO:0000256" key="3">
    <source>
        <dbReference type="ARBA" id="ARBA00022801"/>
    </source>
</evidence>
<dbReference type="Gene3D" id="3.40.50.300">
    <property type="entry name" value="P-loop containing nucleotide triphosphate hydrolases"/>
    <property type="match status" value="2"/>
</dbReference>
<evidence type="ECO:0000256" key="6">
    <source>
        <dbReference type="ARBA" id="ARBA00023125"/>
    </source>
</evidence>
<dbReference type="InterPro" id="IPR033454">
    <property type="entry name" value="RecG_wedge"/>
</dbReference>
<evidence type="ECO:0000256" key="5">
    <source>
        <dbReference type="ARBA" id="ARBA00022840"/>
    </source>
</evidence>
<keyword evidence="6" id="KW-0238">DNA-binding</keyword>